<name>A0A0E2Q0X6_STRTR</name>
<proteinExistence type="predicted"/>
<dbReference type="PATRIC" id="fig|1433289.7.peg.2061"/>
<organism evidence="1 2">
    <name type="scientific">Streptococcus thermophilus M17PTZA496</name>
    <dbReference type="NCBI Taxonomy" id="1433289"/>
    <lineage>
        <taxon>Bacteria</taxon>
        <taxon>Bacillati</taxon>
        <taxon>Bacillota</taxon>
        <taxon>Bacilli</taxon>
        <taxon>Lactobacillales</taxon>
        <taxon>Streptococcaceae</taxon>
        <taxon>Streptococcus</taxon>
    </lineage>
</organism>
<accession>A0A0E2Q0X6</accession>
<dbReference type="AlphaFoldDB" id="A0A0E2Q0X6"/>
<protein>
    <submittedName>
        <fullName evidence="1">Uncharacterized protein</fullName>
    </submittedName>
</protein>
<dbReference type="EMBL" id="AZJT01000067">
    <property type="protein sequence ID" value="ETW88290.1"/>
    <property type="molecule type" value="Genomic_DNA"/>
</dbReference>
<evidence type="ECO:0000313" key="1">
    <source>
        <dbReference type="EMBL" id="ETW88290.1"/>
    </source>
</evidence>
<reference evidence="2" key="1">
    <citation type="submission" date="2013-12" db="EMBL/GenBank/DDBJ databases">
        <title>Genome sequences of Streptococcus thermophilus strains MTH17CL396 and M17PTZA496 isolated from Fontina cheese in Valle d'Aosta region (Italy).</title>
        <authorList>
            <person name="Treu L."/>
            <person name="Giacomini A."/>
            <person name="Corich V."/>
            <person name="Vendramin V."/>
            <person name="Bovo B."/>
        </authorList>
    </citation>
    <scope>NUCLEOTIDE SEQUENCE [LARGE SCALE GENOMIC DNA]</scope>
    <source>
        <strain evidence="2">M17PTZA496</strain>
    </source>
</reference>
<evidence type="ECO:0000313" key="2">
    <source>
        <dbReference type="Proteomes" id="UP000024559"/>
    </source>
</evidence>
<dbReference type="HOGENOM" id="CLU_3376447_0_0_9"/>
<comment type="caution">
    <text evidence="1">The sequence shown here is derived from an EMBL/GenBank/DDBJ whole genome shotgun (WGS) entry which is preliminary data.</text>
</comment>
<dbReference type="Proteomes" id="UP000024559">
    <property type="component" value="Chromosome"/>
</dbReference>
<sequence>MVILVFWKELEKMEEETLLYLARIESHNLVQLLY</sequence>
<gene>
    <name evidence="1" type="ORF">X841_09935</name>
</gene>